<sequence>MTNSGTKLKVDEFLSNAKEWKEEYKKLREIVLDCELTEDFKWMHPCYTFGNKNIVLIHGFKEYCALLFHKGALLQDPRGILIQQTENVQSARQIRFTNVEEIAEMENILKAYILEAIEVEKAGLKVNVKKDIEFTIPEELQTKFDEIPALKTAFEALTPGRQRAYIYHFSQPKQSKTRVARIEKCMQRILNGKGLNDCTCGHSQKMPSCDGSHKYI</sequence>
<keyword evidence="3" id="KW-1185">Reference proteome</keyword>
<protein>
    <submittedName>
        <fullName evidence="2">Uncharacterized protein YdeI (YjbR/CyaY-like superfamily)</fullName>
    </submittedName>
</protein>
<gene>
    <name evidence="2" type="ORF">EV146_110196</name>
</gene>
<dbReference type="InterPro" id="IPR014922">
    <property type="entry name" value="YdhG-like"/>
</dbReference>
<dbReference type="SUPFAM" id="SSF159888">
    <property type="entry name" value="YdhG-like"/>
    <property type="match status" value="1"/>
</dbReference>
<evidence type="ECO:0000259" key="1">
    <source>
        <dbReference type="Pfam" id="PF08818"/>
    </source>
</evidence>
<name>A0A4V6NKN5_9BACI</name>
<dbReference type="PIRSF" id="PIRSF021308">
    <property type="entry name" value="UCP021308"/>
    <property type="match status" value="1"/>
</dbReference>
<dbReference type="InterPro" id="IPR042216">
    <property type="entry name" value="MitoNEET_CISD"/>
</dbReference>
<reference evidence="2 3" key="1">
    <citation type="journal article" date="2015" name="Stand. Genomic Sci.">
        <title>Genomic Encyclopedia of Bacterial and Archaeal Type Strains, Phase III: the genomes of soil and plant-associated and newly described type strains.</title>
        <authorList>
            <person name="Whitman W.B."/>
            <person name="Woyke T."/>
            <person name="Klenk H.P."/>
            <person name="Zhou Y."/>
            <person name="Lilburn T.G."/>
            <person name="Beck B.J."/>
            <person name="De Vos P."/>
            <person name="Vandamme P."/>
            <person name="Eisen J.A."/>
            <person name="Garrity G."/>
            <person name="Hugenholtz P."/>
            <person name="Kyrpides N.C."/>
        </authorList>
    </citation>
    <scope>NUCLEOTIDE SEQUENCE [LARGE SCALE GENOMIC DNA]</scope>
    <source>
        <strain evidence="2 3">CV53</strain>
    </source>
</reference>
<accession>A0A4V6NKN5</accession>
<proteinExistence type="predicted"/>
<dbReference type="InterPro" id="IPR016786">
    <property type="entry name" value="YdeI_bac"/>
</dbReference>
<dbReference type="AlphaFoldDB" id="A0A4V6NKN5"/>
<dbReference type="EMBL" id="SLVV01000010">
    <property type="protein sequence ID" value="TCN22710.1"/>
    <property type="molecule type" value="Genomic_DNA"/>
</dbReference>
<evidence type="ECO:0000313" key="3">
    <source>
        <dbReference type="Proteomes" id="UP000295689"/>
    </source>
</evidence>
<comment type="caution">
    <text evidence="2">The sequence shown here is derived from an EMBL/GenBank/DDBJ whole genome shotgun (WGS) entry which is preliminary data.</text>
</comment>
<dbReference type="Pfam" id="PF13376">
    <property type="entry name" value="OmdA"/>
    <property type="match status" value="1"/>
</dbReference>
<dbReference type="RefSeq" id="WP_132009645.1">
    <property type="nucleotide sequence ID" value="NZ_JABUHM010000011.1"/>
</dbReference>
<organism evidence="2 3">
    <name type="scientific">Mesobacillus foraminis</name>
    <dbReference type="NCBI Taxonomy" id="279826"/>
    <lineage>
        <taxon>Bacteria</taxon>
        <taxon>Bacillati</taxon>
        <taxon>Bacillota</taxon>
        <taxon>Bacilli</taxon>
        <taxon>Bacillales</taxon>
        <taxon>Bacillaceae</taxon>
        <taxon>Mesobacillus</taxon>
    </lineage>
</organism>
<evidence type="ECO:0000313" key="2">
    <source>
        <dbReference type="EMBL" id="TCN22710.1"/>
    </source>
</evidence>
<dbReference type="Proteomes" id="UP000295689">
    <property type="component" value="Unassembled WGS sequence"/>
</dbReference>
<feature type="domain" description="YdhG-like" evidence="1">
    <location>
        <begin position="20"/>
        <end position="117"/>
    </location>
</feature>
<dbReference type="Gene3D" id="3.90.1150.200">
    <property type="match status" value="1"/>
</dbReference>
<dbReference type="Gene3D" id="3.40.5.90">
    <property type="entry name" value="CDGSH iron-sulfur domain, mitoNEET-type"/>
    <property type="match status" value="1"/>
</dbReference>
<dbReference type="Pfam" id="PF08818">
    <property type="entry name" value="DUF1801"/>
    <property type="match status" value="1"/>
</dbReference>